<organism evidence="1">
    <name type="scientific">Rhizophora mucronata</name>
    <name type="common">Asiatic mangrove</name>
    <dbReference type="NCBI Taxonomy" id="61149"/>
    <lineage>
        <taxon>Eukaryota</taxon>
        <taxon>Viridiplantae</taxon>
        <taxon>Streptophyta</taxon>
        <taxon>Embryophyta</taxon>
        <taxon>Tracheophyta</taxon>
        <taxon>Spermatophyta</taxon>
        <taxon>Magnoliopsida</taxon>
        <taxon>eudicotyledons</taxon>
        <taxon>Gunneridae</taxon>
        <taxon>Pentapetalae</taxon>
        <taxon>rosids</taxon>
        <taxon>fabids</taxon>
        <taxon>Malpighiales</taxon>
        <taxon>Rhizophoraceae</taxon>
        <taxon>Rhizophora</taxon>
    </lineage>
</organism>
<dbReference type="EMBL" id="GGEC01082456">
    <property type="protein sequence ID" value="MBX62940.1"/>
    <property type="molecule type" value="Transcribed_RNA"/>
</dbReference>
<name>A0A2P2Q7L3_RHIMU</name>
<reference evidence="1" key="1">
    <citation type="submission" date="2018-02" db="EMBL/GenBank/DDBJ databases">
        <title>Rhizophora mucronata_Transcriptome.</title>
        <authorList>
            <person name="Meera S.P."/>
            <person name="Sreeshan A."/>
            <person name="Augustine A."/>
        </authorList>
    </citation>
    <scope>NUCLEOTIDE SEQUENCE</scope>
    <source>
        <tissue evidence="1">Leaf</tissue>
    </source>
</reference>
<sequence>MSAPTSTMFASLEALATLATFWMSVSNRILFTIPSSICSRKMAKIRWQLKA</sequence>
<proteinExistence type="predicted"/>
<evidence type="ECO:0000313" key="1">
    <source>
        <dbReference type="EMBL" id="MBX62940.1"/>
    </source>
</evidence>
<dbReference type="AlphaFoldDB" id="A0A2P2Q7L3"/>
<accession>A0A2P2Q7L3</accession>
<protein>
    <submittedName>
        <fullName evidence="1">Uncharacterized protein</fullName>
    </submittedName>
</protein>